<reference evidence="5" key="1">
    <citation type="submission" date="2022-04" db="EMBL/GenBank/DDBJ databases">
        <title>Alcanivorax sp. CY1518 draft genome sequence.</title>
        <authorList>
            <person name="Zhao G."/>
            <person name="An M."/>
        </authorList>
    </citation>
    <scope>NUCLEOTIDE SEQUENCE</scope>
    <source>
        <strain evidence="5">CY1518</strain>
    </source>
</reference>
<comment type="similarity">
    <text evidence="1">Belongs to the peptidase S45 family.</text>
</comment>
<keyword evidence="6" id="KW-1185">Reference proteome</keyword>
<evidence type="ECO:0000313" key="5">
    <source>
        <dbReference type="EMBL" id="MCK0536619.1"/>
    </source>
</evidence>
<protein>
    <submittedName>
        <fullName evidence="5">Penicillin acylase family protein</fullName>
    </submittedName>
</protein>
<keyword evidence="2" id="KW-0732">Signal</keyword>
<accession>A0ABT0E477</accession>
<organism evidence="5 6">
    <name type="scientific">Alcanivorax quisquiliarum</name>
    <dbReference type="NCBI Taxonomy" id="2933565"/>
    <lineage>
        <taxon>Bacteria</taxon>
        <taxon>Pseudomonadati</taxon>
        <taxon>Pseudomonadota</taxon>
        <taxon>Gammaproteobacteria</taxon>
        <taxon>Oceanospirillales</taxon>
        <taxon>Alcanivoracaceae</taxon>
        <taxon>Alcanivorax</taxon>
    </lineage>
</organism>
<sequence length="789" mass="86077">MALPTTLRTALSAGITAALSTALILSGCGSDSSSRRHPAPVPVPPESYHATIERTTYGIPHISAESYGGLGYGYGYALAEDNLCVLADAFVTFKGERSLHFGKDNHTPTSSTFGQPRNLDADFFFRFIANDGTVETFRAAQDEQFHHLVAGFARGYNRYVSEIQAGDHGGRHADCRHEGWLRAIDEQDMYRRLVVLNLAGSSSVWLGEIAGAQPPSVVLDARRQQNSGFEIASLALDPDRFYLGQAFGLGSNTYSFGSDTTGTDSGINFANPHWYLEGIDRFYQVHLRLPGEIDIAGASIMGAPMVLMGFSNNLAWAHTVSTARRFGFFALQLAPDDPTVYIYDGQRRQMQASEITVETLDGEQITRTLYRSHMGPMVTLAGLNPALGWSTSQALTIRDVNLENPRSFQNFLAWNRANSLQAFIDAKKNVLGIPWVNTAAAGRDDGRAFYSDITVVPNLPDSLVSQCRLAELSPGVPLMVGTSSGCAWRTDADSPQPGAFGPSRLPSLTSTEYVANMNDSHWLSNPGTPLEGYAAVIGQERYPQTLRTRMGHTQALELIAQTTPTSENIRELVLSSRVYSAEQGKDALLAAACPASPIMVDGTPVDVSDACDILAAWDNTGNLDARGALLWSRFWNSVRSRSDLFTTPFSHLDPVNTPNGLNTGPQTLTAFAQAVRNLSNAGQLDAAVRDYQHYPAKPSLDEPIPLFGGSGNEGYFTVLNNTYMHVVDFPEGQPVRAYTFLTHSQSSDPASEHYADYTRAYSDKQWHAFPFTDEAIEAARIQPPQVLEE</sequence>
<name>A0ABT0E477_9GAMM</name>
<evidence type="ECO:0000313" key="6">
    <source>
        <dbReference type="Proteomes" id="UP001165524"/>
    </source>
</evidence>
<dbReference type="PANTHER" id="PTHR34218">
    <property type="entry name" value="PEPTIDASE S45 PENICILLIN AMIDASE"/>
    <property type="match status" value="1"/>
</dbReference>
<evidence type="ECO:0000256" key="3">
    <source>
        <dbReference type="ARBA" id="ARBA00022801"/>
    </source>
</evidence>
<dbReference type="Gene3D" id="2.30.120.10">
    <property type="match status" value="1"/>
</dbReference>
<dbReference type="PANTHER" id="PTHR34218:SF3">
    <property type="entry name" value="ACYL-HOMOSERINE LACTONE ACYLASE PVDQ"/>
    <property type="match status" value="1"/>
</dbReference>
<evidence type="ECO:0000256" key="2">
    <source>
        <dbReference type="ARBA" id="ARBA00022729"/>
    </source>
</evidence>
<comment type="caution">
    <text evidence="5">The sequence shown here is derived from an EMBL/GenBank/DDBJ whole genome shotgun (WGS) entry which is preliminary data.</text>
</comment>
<dbReference type="Gene3D" id="1.10.1400.10">
    <property type="match status" value="1"/>
</dbReference>
<proteinExistence type="inferred from homology"/>
<dbReference type="EMBL" id="JALKII010000001">
    <property type="protein sequence ID" value="MCK0536619.1"/>
    <property type="molecule type" value="Genomic_DNA"/>
</dbReference>
<dbReference type="Gene3D" id="3.60.20.10">
    <property type="entry name" value="Glutamine Phosphoribosylpyrophosphate, subunit 1, domain 1"/>
    <property type="match status" value="1"/>
</dbReference>
<gene>
    <name evidence="5" type="ORF">MU846_02760</name>
</gene>
<dbReference type="InterPro" id="IPR043146">
    <property type="entry name" value="Penicillin_amidase_N_B-knob"/>
</dbReference>
<dbReference type="Gene3D" id="1.10.439.10">
    <property type="entry name" value="Penicillin Amidohydrolase, domain 1"/>
    <property type="match status" value="1"/>
</dbReference>
<keyword evidence="3" id="KW-0378">Hydrolase</keyword>
<dbReference type="Pfam" id="PF01804">
    <property type="entry name" value="Penicil_amidase"/>
    <property type="match status" value="1"/>
</dbReference>
<keyword evidence="4" id="KW-0865">Zymogen</keyword>
<dbReference type="InterPro" id="IPR023343">
    <property type="entry name" value="Penicillin_amidase_dom1"/>
</dbReference>
<dbReference type="InterPro" id="IPR002692">
    <property type="entry name" value="S45"/>
</dbReference>
<dbReference type="Proteomes" id="UP001165524">
    <property type="component" value="Unassembled WGS sequence"/>
</dbReference>
<evidence type="ECO:0000256" key="1">
    <source>
        <dbReference type="ARBA" id="ARBA00006586"/>
    </source>
</evidence>
<dbReference type="InterPro" id="IPR029055">
    <property type="entry name" value="Ntn_hydrolases_N"/>
</dbReference>
<evidence type="ECO:0000256" key="4">
    <source>
        <dbReference type="ARBA" id="ARBA00023145"/>
    </source>
</evidence>
<dbReference type="SUPFAM" id="SSF56235">
    <property type="entry name" value="N-terminal nucleophile aminohydrolases (Ntn hydrolases)"/>
    <property type="match status" value="1"/>
</dbReference>
<dbReference type="RefSeq" id="WP_246948078.1">
    <property type="nucleotide sequence ID" value="NZ_JALKII010000001.1"/>
</dbReference>
<dbReference type="InterPro" id="IPR043147">
    <property type="entry name" value="Penicillin_amidase_A-knob"/>
</dbReference>